<dbReference type="InterPro" id="IPR050086">
    <property type="entry name" value="MetN_ABC_transporter-like"/>
</dbReference>
<dbReference type="InterPro" id="IPR003439">
    <property type="entry name" value="ABC_transporter-like_ATP-bd"/>
</dbReference>
<dbReference type="SUPFAM" id="SSF52540">
    <property type="entry name" value="P-loop containing nucleoside triphosphate hydrolases"/>
    <property type="match status" value="1"/>
</dbReference>
<dbReference type="AlphaFoldDB" id="A0A261FK64"/>
<dbReference type="PIRSF" id="PIRSF039085">
    <property type="entry name" value="ABC_ATPase_HisP"/>
    <property type="match status" value="1"/>
</dbReference>
<dbReference type="Gene3D" id="3.40.50.300">
    <property type="entry name" value="P-loop containing nucleotide triphosphate hydrolases"/>
    <property type="match status" value="1"/>
</dbReference>
<dbReference type="InterPro" id="IPR003593">
    <property type="entry name" value="AAA+_ATPase"/>
</dbReference>
<evidence type="ECO:0000313" key="8">
    <source>
        <dbReference type="Proteomes" id="UP000216352"/>
    </source>
</evidence>
<keyword evidence="1" id="KW-0813">Transport</keyword>
<dbReference type="PROSITE" id="PS50893">
    <property type="entry name" value="ABC_TRANSPORTER_2"/>
    <property type="match status" value="1"/>
</dbReference>
<feature type="domain" description="ABC transporter" evidence="6">
    <location>
        <begin position="4"/>
        <end position="238"/>
    </location>
</feature>
<dbReference type="SMART" id="SM00382">
    <property type="entry name" value="AAA"/>
    <property type="match status" value="1"/>
</dbReference>
<dbReference type="Proteomes" id="UP000216352">
    <property type="component" value="Unassembled WGS sequence"/>
</dbReference>
<comment type="caution">
    <text evidence="7">The sequence shown here is derived from an EMBL/GenBank/DDBJ whole genome shotgun (WGS) entry which is preliminary data.</text>
</comment>
<evidence type="ECO:0000256" key="2">
    <source>
        <dbReference type="ARBA" id="ARBA00022741"/>
    </source>
</evidence>
<dbReference type="InterPro" id="IPR017871">
    <property type="entry name" value="ABC_transporter-like_CS"/>
</dbReference>
<dbReference type="FunFam" id="3.40.50.300:FF:000020">
    <property type="entry name" value="Amino acid ABC transporter ATP-binding component"/>
    <property type="match status" value="1"/>
</dbReference>
<organism evidence="7 8">
    <name type="scientific">Bifidobacterium lemurum</name>
    <dbReference type="NCBI Taxonomy" id="1603886"/>
    <lineage>
        <taxon>Bacteria</taxon>
        <taxon>Bacillati</taxon>
        <taxon>Actinomycetota</taxon>
        <taxon>Actinomycetes</taxon>
        <taxon>Bifidobacteriales</taxon>
        <taxon>Bifidobacteriaceae</taxon>
        <taxon>Bifidobacterium</taxon>
    </lineage>
</organism>
<dbReference type="EC" id="7.4.2.1" evidence="4"/>
<dbReference type="NCBIfam" id="NF007027">
    <property type="entry name" value="PRK09493.1"/>
    <property type="match status" value="1"/>
</dbReference>
<name>A0A261FK64_9BIFI</name>
<sequence>MSIIDFQSVTKKFGDVTILDNITLSIDKGEVVTVIGPSGSGKSTFLRCINALETINDGDLIVDDTSVKGTPSDIRRIRRTAGMVFQQFNLFPNLTALENVAFGARKVCGMNKKEANELADALLAKVHLADRKDNYPNQLSGGQQQRVAIARSLALKPQVMLFDEPTSALDPELRQEVLHVMQELAQEGMTMVVVTHEMGFARDVGTRLLFIENGHIVVDDNPKKVFEHPDNPRLKEFLSFAV</sequence>
<evidence type="ECO:0000259" key="6">
    <source>
        <dbReference type="PROSITE" id="PS50893"/>
    </source>
</evidence>
<evidence type="ECO:0000313" key="7">
    <source>
        <dbReference type="EMBL" id="OZG59560.1"/>
    </source>
</evidence>
<evidence type="ECO:0000256" key="1">
    <source>
        <dbReference type="ARBA" id="ARBA00022448"/>
    </source>
</evidence>
<keyword evidence="2" id="KW-0547">Nucleotide-binding</keyword>
<evidence type="ECO:0000256" key="4">
    <source>
        <dbReference type="ARBA" id="ARBA00038850"/>
    </source>
</evidence>
<keyword evidence="8" id="KW-1185">Reference proteome</keyword>
<dbReference type="PANTHER" id="PTHR43166">
    <property type="entry name" value="AMINO ACID IMPORT ATP-BINDING PROTEIN"/>
    <property type="match status" value="1"/>
</dbReference>
<protein>
    <recommendedName>
        <fullName evidence="4">ABC-type polar-amino-acid transporter</fullName>
        <ecNumber evidence="4">7.4.2.1</ecNumber>
    </recommendedName>
</protein>
<dbReference type="InterPro" id="IPR030679">
    <property type="entry name" value="ABC_ATPase_HisP-typ"/>
</dbReference>
<dbReference type="EMBL" id="MWWX01000021">
    <property type="protein sequence ID" value="OZG59560.1"/>
    <property type="molecule type" value="Genomic_DNA"/>
</dbReference>
<dbReference type="PROSITE" id="PS00211">
    <property type="entry name" value="ABC_TRANSPORTER_1"/>
    <property type="match status" value="1"/>
</dbReference>
<dbReference type="PANTHER" id="PTHR43166:SF14">
    <property type="entry name" value="GLUTAMINE TRANSPORT ATP-BINDING PROTEIN GLNQ"/>
    <property type="match status" value="1"/>
</dbReference>
<dbReference type="GO" id="GO:0005524">
    <property type="term" value="F:ATP binding"/>
    <property type="evidence" value="ECO:0007669"/>
    <property type="project" value="UniProtKB-KW"/>
</dbReference>
<dbReference type="STRING" id="1603886.GCA_001895165_02181"/>
<comment type="catalytic activity">
    <reaction evidence="5">
        <text>a polar amino acid(out) + ATP + H2O = a polar amino acid(in) + ADP + phosphate + H(+)</text>
        <dbReference type="Rhea" id="RHEA:14673"/>
        <dbReference type="ChEBI" id="CHEBI:15377"/>
        <dbReference type="ChEBI" id="CHEBI:15378"/>
        <dbReference type="ChEBI" id="CHEBI:30616"/>
        <dbReference type="ChEBI" id="CHEBI:43474"/>
        <dbReference type="ChEBI" id="CHEBI:62031"/>
        <dbReference type="ChEBI" id="CHEBI:456216"/>
        <dbReference type="EC" id="7.4.2.1"/>
    </reaction>
    <physiologicalReaction direction="left-to-right" evidence="5">
        <dbReference type="Rhea" id="RHEA:14674"/>
    </physiologicalReaction>
</comment>
<dbReference type="GO" id="GO:0015426">
    <property type="term" value="F:ATPase-coupled polar amino acid-transporter activity"/>
    <property type="evidence" value="ECO:0007669"/>
    <property type="project" value="UniProtKB-EC"/>
</dbReference>
<accession>A0A261FK64</accession>
<proteinExistence type="predicted"/>
<keyword evidence="3 7" id="KW-0067">ATP-binding</keyword>
<dbReference type="InterPro" id="IPR027417">
    <property type="entry name" value="P-loop_NTPase"/>
</dbReference>
<gene>
    <name evidence="7" type="ORF">BLEM_2268</name>
</gene>
<evidence type="ECO:0000256" key="5">
    <source>
        <dbReference type="ARBA" id="ARBA00047624"/>
    </source>
</evidence>
<dbReference type="Pfam" id="PF00005">
    <property type="entry name" value="ABC_tran"/>
    <property type="match status" value="1"/>
</dbReference>
<evidence type="ECO:0000256" key="3">
    <source>
        <dbReference type="ARBA" id="ARBA00022840"/>
    </source>
</evidence>
<dbReference type="OrthoDB" id="9802264at2"/>
<reference evidence="7 8" key="1">
    <citation type="journal article" date="2017" name="BMC Genomics">
        <title>Comparative genomic and phylogenomic analyses of the Bifidobacteriaceae family.</title>
        <authorList>
            <person name="Lugli G.A."/>
            <person name="Milani C."/>
            <person name="Turroni F."/>
            <person name="Duranti S."/>
            <person name="Mancabelli L."/>
            <person name="Mangifesta M."/>
            <person name="Ferrario C."/>
            <person name="Modesto M."/>
            <person name="Mattarelli P."/>
            <person name="Jiri K."/>
            <person name="van Sinderen D."/>
            <person name="Ventura M."/>
        </authorList>
    </citation>
    <scope>NUCLEOTIDE SEQUENCE [LARGE SCALE GENOMIC DNA]</scope>
    <source>
        <strain evidence="7 8">DSM 28807</strain>
    </source>
</reference>
<dbReference type="CDD" id="cd03262">
    <property type="entry name" value="ABC_HisP_GlnQ"/>
    <property type="match status" value="1"/>
</dbReference>
<dbReference type="GO" id="GO:0016887">
    <property type="term" value="F:ATP hydrolysis activity"/>
    <property type="evidence" value="ECO:0007669"/>
    <property type="project" value="InterPro"/>
</dbReference>